<evidence type="ECO:0000313" key="1">
    <source>
        <dbReference type="EMBL" id="KKL67329.1"/>
    </source>
</evidence>
<dbReference type="AlphaFoldDB" id="A0A0F9E019"/>
<reference evidence="1" key="1">
    <citation type="journal article" date="2015" name="Nature">
        <title>Complex archaea that bridge the gap between prokaryotes and eukaryotes.</title>
        <authorList>
            <person name="Spang A."/>
            <person name="Saw J.H."/>
            <person name="Jorgensen S.L."/>
            <person name="Zaremba-Niedzwiedzka K."/>
            <person name="Martijn J."/>
            <person name="Lind A.E."/>
            <person name="van Eijk R."/>
            <person name="Schleper C."/>
            <person name="Guy L."/>
            <person name="Ettema T.J."/>
        </authorList>
    </citation>
    <scope>NUCLEOTIDE SEQUENCE</scope>
</reference>
<organism evidence="1">
    <name type="scientific">marine sediment metagenome</name>
    <dbReference type="NCBI Taxonomy" id="412755"/>
    <lineage>
        <taxon>unclassified sequences</taxon>
        <taxon>metagenomes</taxon>
        <taxon>ecological metagenomes</taxon>
    </lineage>
</organism>
<gene>
    <name evidence="1" type="ORF">LCGC14_2136060</name>
</gene>
<accession>A0A0F9E019</accession>
<comment type="caution">
    <text evidence="1">The sequence shown here is derived from an EMBL/GenBank/DDBJ whole genome shotgun (WGS) entry which is preliminary data.</text>
</comment>
<proteinExistence type="predicted"/>
<dbReference type="EMBL" id="LAZR01026898">
    <property type="protein sequence ID" value="KKL67329.1"/>
    <property type="molecule type" value="Genomic_DNA"/>
</dbReference>
<sequence length="489" mass="54010">NKNYIYAQGKVKTVPFSGAGGAGFIRPDGEAAGLINWAGEEPNAADHDTCIDNDVRFPDTNKTDWIQAESLDDSDIDVFEMGTLTATSVEGVTVHLYVYRNGTSDDFKVDISIDDWGTSEGLQTINTTDTTNGEWVSYTYSAVGYNQAQLSNLEVKLKAPTNIPVSKFFRVYIMYVELSYTGALPTALGLTDDDGVVFTWNPNEWVNDQDVGLLIVDNTNNITSKTYNCTNIDVWGEDVAATGNCASLDTINDGDVFYCYQTKNGASYNMNIGDGTETGGMILGGDNIDTDQKLHKIELLYNIGLYSPNGYGTAIIEIKKDAAWIEVAHINIYAIGRYAYHFGTFTIPDNTDIELAKYLTVDGANYDELKGVRVRLEDWATVSSTVYVRLDRMYAIVYHDAYDIVPIMEQIDDNGASWIGVDSQTWANSGVIGESEEDEGDGDRFKIGENTTQILADVSIASEVEINLQTTLSKYIALWFCIITYFCFC</sequence>
<feature type="non-terminal residue" evidence="1">
    <location>
        <position position="1"/>
    </location>
</feature>
<protein>
    <submittedName>
        <fullName evidence="1">Uncharacterized protein</fullName>
    </submittedName>
</protein>
<name>A0A0F9E019_9ZZZZ</name>